<dbReference type="AlphaFoldDB" id="X6LCG3"/>
<reference evidence="1 2" key="1">
    <citation type="journal article" date="2013" name="Curr. Biol.">
        <title>The Genome of the Foraminiferan Reticulomyxa filosa.</title>
        <authorList>
            <person name="Glockner G."/>
            <person name="Hulsmann N."/>
            <person name="Schleicher M."/>
            <person name="Noegel A.A."/>
            <person name="Eichinger L."/>
            <person name="Gallinger C."/>
            <person name="Pawlowski J."/>
            <person name="Sierra R."/>
            <person name="Euteneuer U."/>
            <person name="Pillet L."/>
            <person name="Moustafa A."/>
            <person name="Platzer M."/>
            <person name="Groth M."/>
            <person name="Szafranski K."/>
            <person name="Schliwa M."/>
        </authorList>
    </citation>
    <scope>NUCLEOTIDE SEQUENCE [LARGE SCALE GENOMIC DNA]</scope>
</reference>
<accession>X6LCG3</accession>
<evidence type="ECO:0000313" key="2">
    <source>
        <dbReference type="Proteomes" id="UP000023152"/>
    </source>
</evidence>
<dbReference type="EMBL" id="ASPP01043120">
    <property type="protein sequence ID" value="ETN99722.1"/>
    <property type="molecule type" value="Genomic_DNA"/>
</dbReference>
<protein>
    <submittedName>
        <fullName evidence="1">Uncharacterized protein</fullName>
    </submittedName>
</protein>
<evidence type="ECO:0000313" key="1">
    <source>
        <dbReference type="EMBL" id="ETN99722.1"/>
    </source>
</evidence>
<dbReference type="Proteomes" id="UP000023152">
    <property type="component" value="Unassembled WGS sequence"/>
</dbReference>
<name>X6LCG3_RETFI</name>
<proteinExistence type="predicted"/>
<organism evidence="1 2">
    <name type="scientific">Reticulomyxa filosa</name>
    <dbReference type="NCBI Taxonomy" id="46433"/>
    <lineage>
        <taxon>Eukaryota</taxon>
        <taxon>Sar</taxon>
        <taxon>Rhizaria</taxon>
        <taxon>Retaria</taxon>
        <taxon>Foraminifera</taxon>
        <taxon>Monothalamids</taxon>
        <taxon>Reticulomyxidae</taxon>
        <taxon>Reticulomyxa</taxon>
    </lineage>
</organism>
<sequence>MYIFIQNQRESYIFKQYIIKIIEKMNEQKYIVFFTKFKNYKIIFEKKIGLKYPSIIITKQYLKDYQKKIENKHEMNTKIIIIILQIYKINCLYSTIEKKRKEKENVSNSCNKFVIFLFMYDTEY</sequence>
<comment type="caution">
    <text evidence="1">The sequence shown here is derived from an EMBL/GenBank/DDBJ whole genome shotgun (WGS) entry which is preliminary data.</text>
</comment>
<gene>
    <name evidence="1" type="ORF">RFI_37746</name>
</gene>
<keyword evidence="2" id="KW-1185">Reference proteome</keyword>